<protein>
    <recommendedName>
        <fullName evidence="3">F-box domain-containing protein</fullName>
    </recommendedName>
</protein>
<evidence type="ECO:0000313" key="1">
    <source>
        <dbReference type="EMBL" id="OBZ77905.1"/>
    </source>
</evidence>
<accession>A0A1C7MM15</accession>
<comment type="caution">
    <text evidence="1">The sequence shown here is derived from an EMBL/GenBank/DDBJ whole genome shotgun (WGS) entry which is preliminary data.</text>
</comment>
<evidence type="ECO:0000313" key="2">
    <source>
        <dbReference type="Proteomes" id="UP000092993"/>
    </source>
</evidence>
<gene>
    <name evidence="1" type="ORF">A0H81_02134</name>
</gene>
<dbReference type="OrthoDB" id="2785713at2759"/>
<sequence>MATATISSLFYVLPLPTLQVKMSSEYKAPFRHLHFLSLNRDVLQSISEFCSPTDSLQLAKTCRDAYHFAMPRVLSEVSLGRADPAVSNGPEQVTQFCSYMLAEPHDRMRYLKVLEMHEGAFASALRVGGREGWKSDFSCAPILAELLRQASNLRVIFIRDLELLLKSQPTIGDALAALPSLREISFYYIGCSTLEMLERFASTPARIECGMWKDGPRHPGDVTPFGPFAESLQSLKLSECGCLLESVIDGYVWPHLTALRIGGRIARFSQLARAFPNLRRLAFDHEFSVAAETGPAVVWPEIDCLEASAPLPTFPCPVRRLQLCYTIGSHGSMQTSVDLKTLLLLERTSPAVLSCTVMAGTPKTTLERIAASAPKLKYLELVVSHPLHDQWITWMETNMPVFNSAPLIGIYLSYSSLVSSLRPSEAQQQRLLKFARSLIAQIPTLRFLGVSVPNSPDRYWYRVQPCQAGSAPPLERLSVAEGKRVRAQLLQMPR</sequence>
<reference evidence="1 2" key="1">
    <citation type="submission" date="2016-03" db="EMBL/GenBank/DDBJ databases">
        <title>Whole genome sequencing of Grifola frondosa 9006-11.</title>
        <authorList>
            <person name="Min B."/>
            <person name="Park H."/>
            <person name="Kim J.-G."/>
            <person name="Cho H."/>
            <person name="Oh Y.-L."/>
            <person name="Kong W.-S."/>
            <person name="Choi I.-G."/>
        </authorList>
    </citation>
    <scope>NUCLEOTIDE SEQUENCE [LARGE SCALE GENOMIC DNA]</scope>
    <source>
        <strain evidence="1 2">9006-11</strain>
    </source>
</reference>
<dbReference type="InterPro" id="IPR032675">
    <property type="entry name" value="LRR_dom_sf"/>
</dbReference>
<organism evidence="1 2">
    <name type="scientific">Grifola frondosa</name>
    <name type="common">Maitake</name>
    <name type="synonym">Polyporus frondosus</name>
    <dbReference type="NCBI Taxonomy" id="5627"/>
    <lineage>
        <taxon>Eukaryota</taxon>
        <taxon>Fungi</taxon>
        <taxon>Dikarya</taxon>
        <taxon>Basidiomycota</taxon>
        <taxon>Agaricomycotina</taxon>
        <taxon>Agaricomycetes</taxon>
        <taxon>Polyporales</taxon>
        <taxon>Grifolaceae</taxon>
        <taxon>Grifola</taxon>
    </lineage>
</organism>
<dbReference type="STRING" id="5627.A0A1C7MM15"/>
<dbReference type="Proteomes" id="UP000092993">
    <property type="component" value="Unassembled WGS sequence"/>
</dbReference>
<dbReference type="OMA" id="NLWQCAC"/>
<evidence type="ECO:0008006" key="3">
    <source>
        <dbReference type="Google" id="ProtNLM"/>
    </source>
</evidence>
<dbReference type="AlphaFoldDB" id="A0A1C7MM15"/>
<proteinExistence type="predicted"/>
<dbReference type="Gene3D" id="3.80.10.10">
    <property type="entry name" value="Ribonuclease Inhibitor"/>
    <property type="match status" value="1"/>
</dbReference>
<name>A0A1C7MM15_GRIFR</name>
<dbReference type="SUPFAM" id="SSF52047">
    <property type="entry name" value="RNI-like"/>
    <property type="match status" value="1"/>
</dbReference>
<keyword evidence="2" id="KW-1185">Reference proteome</keyword>
<dbReference type="EMBL" id="LUGG01000002">
    <property type="protein sequence ID" value="OBZ77905.1"/>
    <property type="molecule type" value="Genomic_DNA"/>
</dbReference>